<proteinExistence type="predicted"/>
<accession>A0A812RTU5</accession>
<dbReference type="Proteomes" id="UP000604046">
    <property type="component" value="Unassembled WGS sequence"/>
</dbReference>
<keyword evidence="1" id="KW-0732">Signal</keyword>
<evidence type="ECO:0000313" key="3">
    <source>
        <dbReference type="Proteomes" id="UP000604046"/>
    </source>
</evidence>
<feature type="chain" id="PRO_5032931512" evidence="1">
    <location>
        <begin position="22"/>
        <end position="314"/>
    </location>
</feature>
<dbReference type="EMBL" id="CAJNDS010002372">
    <property type="protein sequence ID" value="CAE7453463.1"/>
    <property type="molecule type" value="Genomic_DNA"/>
</dbReference>
<comment type="caution">
    <text evidence="2">The sequence shown here is derived from an EMBL/GenBank/DDBJ whole genome shotgun (WGS) entry which is preliminary data.</text>
</comment>
<organism evidence="2 3">
    <name type="scientific">Symbiodinium natans</name>
    <dbReference type="NCBI Taxonomy" id="878477"/>
    <lineage>
        <taxon>Eukaryota</taxon>
        <taxon>Sar</taxon>
        <taxon>Alveolata</taxon>
        <taxon>Dinophyceae</taxon>
        <taxon>Suessiales</taxon>
        <taxon>Symbiodiniaceae</taxon>
        <taxon>Symbiodinium</taxon>
    </lineage>
</organism>
<evidence type="ECO:0000313" key="2">
    <source>
        <dbReference type="EMBL" id="CAE7453463.1"/>
    </source>
</evidence>
<dbReference type="AlphaFoldDB" id="A0A812RTU5"/>
<gene>
    <name evidence="2" type="ORF">SNAT2548_LOCUS24884</name>
</gene>
<sequence>MQFTSAAFLSILLALQGRAAAVSSQKTAEEAAPAANWLSLLTNSWALAGEPESEQTQGLDDLAKNIVKLAKDGAGAAPDESMKEAIASIRSIVIDMKKSVNETNAAAQYEINRKAEAVAACTVPETPSLKFGNSKDDVITCRSEEKPLYNAYKLCESEKARCSNTTACCASLVQPNKYCLNPGVAPSPLQYESQCDGTSSCKDTDIKEKIAFFKGKLDALDAAEKACDDSRAGCKDSYDCVPKQDAWKVKQTSCNEMQTNFEQAYCNLAEGLEGKWDTYLTCYDTKKSALTSEESKQEATVPGRQQEQLVFGVA</sequence>
<name>A0A812RTU5_9DINO</name>
<reference evidence="2" key="1">
    <citation type="submission" date="2021-02" db="EMBL/GenBank/DDBJ databases">
        <authorList>
            <person name="Dougan E. K."/>
            <person name="Rhodes N."/>
            <person name="Thang M."/>
            <person name="Chan C."/>
        </authorList>
    </citation>
    <scope>NUCLEOTIDE SEQUENCE</scope>
</reference>
<keyword evidence="3" id="KW-1185">Reference proteome</keyword>
<dbReference type="OrthoDB" id="414760at2759"/>
<feature type="signal peptide" evidence="1">
    <location>
        <begin position="1"/>
        <end position="21"/>
    </location>
</feature>
<protein>
    <submittedName>
        <fullName evidence="2">Uncharacterized protein</fullName>
    </submittedName>
</protein>
<evidence type="ECO:0000256" key="1">
    <source>
        <dbReference type="SAM" id="SignalP"/>
    </source>
</evidence>